<evidence type="ECO:0000313" key="1">
    <source>
        <dbReference type="EMBL" id="EAA15575.1"/>
    </source>
</evidence>
<dbReference type="EMBL" id="AABL01001122">
    <property type="protein sequence ID" value="EAA15575.1"/>
    <property type="molecule type" value="Genomic_DNA"/>
</dbReference>
<gene>
    <name evidence="1" type="ORF">PY03807</name>
</gene>
<dbReference type="Proteomes" id="UP000008553">
    <property type="component" value="Unassembled WGS sequence"/>
</dbReference>
<dbReference type="PaxDb" id="73239-Q7RI24"/>
<comment type="caution">
    <text evidence="1">The sequence shown here is derived from an EMBL/GenBank/DDBJ whole genome shotgun (WGS) entry which is preliminary data.</text>
</comment>
<reference evidence="1 2" key="1">
    <citation type="journal article" date="2002" name="Nature">
        <title>Genome sequence and comparative analysis of the model rodent malaria parasite Plasmodium yoelii yoelii.</title>
        <authorList>
            <person name="Carlton J.M."/>
            <person name="Angiuoli S.V."/>
            <person name="Suh B.B."/>
            <person name="Kooij T.W."/>
            <person name="Pertea M."/>
            <person name="Silva J.C."/>
            <person name="Ermolaeva M.D."/>
            <person name="Allen J.E."/>
            <person name="Selengut J.D."/>
            <person name="Koo H.L."/>
            <person name="Peterson J.D."/>
            <person name="Pop M."/>
            <person name="Kosack D.S."/>
            <person name="Shumway M.F."/>
            <person name="Bidwell S.L."/>
            <person name="Shallom S.J."/>
            <person name="van Aken S.E."/>
            <person name="Riedmuller S.B."/>
            <person name="Feldblyum T.V."/>
            <person name="Cho J.K."/>
            <person name="Quackenbush J."/>
            <person name="Sedegah M."/>
            <person name="Shoaibi A."/>
            <person name="Cummings L.M."/>
            <person name="Florens L."/>
            <person name="Yates J.R."/>
            <person name="Raine J.D."/>
            <person name="Sinden R.E."/>
            <person name="Harris M.A."/>
            <person name="Cunningham D.A."/>
            <person name="Preiser P.R."/>
            <person name="Bergman L.W."/>
            <person name="Vaidya A.B."/>
            <person name="van Lin L.H."/>
            <person name="Janse C.J."/>
            <person name="Waters A.P."/>
            <person name="Smith H.O."/>
            <person name="White O.R."/>
            <person name="Salzberg S.L."/>
            <person name="Venter J.C."/>
            <person name="Fraser C.M."/>
            <person name="Hoffman S.L."/>
            <person name="Gardner M.J."/>
            <person name="Carucci D.J."/>
        </authorList>
    </citation>
    <scope>NUCLEOTIDE SEQUENCE [LARGE SCALE GENOMIC DNA]</scope>
    <source>
        <strain evidence="1 2">17XNL</strain>
    </source>
</reference>
<accession>Q7RI24</accession>
<feature type="non-terminal residue" evidence="1">
    <location>
        <position position="26"/>
    </location>
</feature>
<sequence length="26" mass="3402">MIYFIFLKFYLWNSFEFQMMNTNIFL</sequence>
<protein>
    <submittedName>
        <fullName evidence="1">Uncharacterized protein</fullName>
    </submittedName>
</protein>
<evidence type="ECO:0000313" key="2">
    <source>
        <dbReference type="Proteomes" id="UP000008553"/>
    </source>
</evidence>
<dbReference type="AlphaFoldDB" id="Q7RI24"/>
<keyword evidence="2" id="KW-1185">Reference proteome</keyword>
<proteinExistence type="predicted"/>
<organism evidence="1 2">
    <name type="scientific">Plasmodium yoelii yoelii</name>
    <dbReference type="NCBI Taxonomy" id="73239"/>
    <lineage>
        <taxon>Eukaryota</taxon>
        <taxon>Sar</taxon>
        <taxon>Alveolata</taxon>
        <taxon>Apicomplexa</taxon>
        <taxon>Aconoidasida</taxon>
        <taxon>Haemosporida</taxon>
        <taxon>Plasmodiidae</taxon>
        <taxon>Plasmodium</taxon>
        <taxon>Plasmodium (Vinckeia)</taxon>
    </lineage>
</organism>
<dbReference type="InParanoid" id="Q7RI24"/>
<name>Q7RI24_PLAYO</name>